<dbReference type="Pfam" id="PF04402">
    <property type="entry name" value="SIMPL"/>
    <property type="match status" value="1"/>
</dbReference>
<dbReference type="Proteomes" id="UP000749010">
    <property type="component" value="Unassembled WGS sequence"/>
</dbReference>
<dbReference type="InterPro" id="IPR052022">
    <property type="entry name" value="26kDa_periplasmic_antigen"/>
</dbReference>
<name>A0ABX1U4A0_9PROT</name>
<keyword evidence="2" id="KW-1185">Reference proteome</keyword>
<sequence>MPATAATSDEAMLTTIELSAEAARPAANDLTRASVFAEASGATASELANRVNSQISDALKTAKAYTHVNTQSGATHSYPIYAKDNKIEGWRMRSELTLESRDSAALSELLGKLQTSLGVANLMLLPSPEAREEAESKAIIDAIAAFKLRAKTVADALGRSYRIKLLSINSNGRPAGPPMMRAAAMAADATAMPIEAGETQIRATISGQIVLTE</sequence>
<evidence type="ECO:0000313" key="1">
    <source>
        <dbReference type="EMBL" id="NMQ29688.1"/>
    </source>
</evidence>
<reference evidence="1 2" key="1">
    <citation type="submission" date="2019-03" db="EMBL/GenBank/DDBJ databases">
        <title>Metabolic reconstructions from genomes of highly enriched 'Candidatus Accumulibacter' and 'Candidatus Competibacter' bioreactor populations.</title>
        <authorList>
            <person name="Annavajhala M.K."/>
            <person name="Welles L."/>
            <person name="Abbas B."/>
            <person name="Sorokin D."/>
            <person name="Park H."/>
            <person name="Van Loosdrecht M."/>
            <person name="Chandran K."/>
        </authorList>
    </citation>
    <scope>NUCLEOTIDE SEQUENCE [LARGE SCALE GENOMIC DNA]</scope>
    <source>
        <strain evidence="1 2">SBR_S</strain>
    </source>
</reference>
<dbReference type="PANTHER" id="PTHR34387:SF1">
    <property type="entry name" value="PERIPLASMIC IMMUNOGENIC PROTEIN"/>
    <property type="match status" value="1"/>
</dbReference>
<evidence type="ECO:0000313" key="2">
    <source>
        <dbReference type="Proteomes" id="UP000749010"/>
    </source>
</evidence>
<proteinExistence type="predicted"/>
<organism evidence="1 2">
    <name type="scientific">Candidatus Accumulibacter phosphatis</name>
    <dbReference type="NCBI Taxonomy" id="327160"/>
    <lineage>
        <taxon>Bacteria</taxon>
        <taxon>Pseudomonadati</taxon>
        <taxon>Pseudomonadota</taxon>
        <taxon>Betaproteobacteria</taxon>
        <taxon>Candidatus Accumulibacter</taxon>
    </lineage>
</organism>
<dbReference type="PANTHER" id="PTHR34387">
    <property type="entry name" value="SLR1258 PROTEIN"/>
    <property type="match status" value="1"/>
</dbReference>
<dbReference type="EMBL" id="SPMY01000065">
    <property type="protein sequence ID" value="NMQ29688.1"/>
    <property type="molecule type" value="Genomic_DNA"/>
</dbReference>
<protein>
    <submittedName>
        <fullName evidence="1">DUF541 domain-containing protein</fullName>
    </submittedName>
</protein>
<comment type="caution">
    <text evidence="1">The sequence shown here is derived from an EMBL/GenBank/DDBJ whole genome shotgun (WGS) entry which is preliminary data.</text>
</comment>
<dbReference type="Gene3D" id="3.30.110.170">
    <property type="entry name" value="Protein of unknown function (DUF541), domain 1"/>
    <property type="match status" value="1"/>
</dbReference>
<accession>A0ABX1U4A0</accession>
<dbReference type="Gene3D" id="3.30.70.2970">
    <property type="entry name" value="Protein of unknown function (DUF541), domain 2"/>
    <property type="match status" value="1"/>
</dbReference>
<dbReference type="InterPro" id="IPR007497">
    <property type="entry name" value="SIMPL/DUF541"/>
</dbReference>
<gene>
    <name evidence="1" type="ORF">E4Q23_19065</name>
</gene>